<reference evidence="2 3" key="1">
    <citation type="journal article" date="2007" name="Photosyn. Res.">
        <title>Complete nucleotide sequence of the freshwater unicellular cyanobacterium Synechococcus elongatus PCC 6301 chromosome: gene content and organization.</title>
        <authorList>
            <person name="Sugita C."/>
            <person name="Ogata K."/>
            <person name="Shikata M."/>
            <person name="Jikuya H."/>
            <person name="Takano J."/>
            <person name="Furumichi M."/>
            <person name="Kanehisa M."/>
            <person name="Omata T."/>
            <person name="Sugiura M."/>
            <person name="Sugita M."/>
        </authorList>
    </citation>
    <scope>NUCLEOTIDE SEQUENCE [LARGE SCALE GENOMIC DNA]</scope>
    <source>
        <strain evidence="3">ATCC 27144 / PCC 6301 / SAUG 1402/1</strain>
    </source>
</reference>
<dbReference type="KEGG" id="syc:syc1844_d"/>
<dbReference type="RefSeq" id="WP_011244154.1">
    <property type="nucleotide sequence ID" value="NC_006576.1"/>
</dbReference>
<sequence length="452" mass="49799">MRRLLPRCFSVLALSLLSSLTASIAIAQTIPIQSPVRRLEGQFNTTPVPHSNQPEIVQSEGILIDTGPGFVRVTGSDLNRVPPHLQTIANPTYAFNGPFGLHLHHVYRPSDTTKFGGTRDRGLLYVGVIATNFSDRPVRLGFQEGSLNTSFESPFFTQTLGVFSNSRWNYKSGPGDAAALSLLTGKRDWRLPAGLVLPPRSRSLLFSLPIAARGSATVLARGVSDGPVHLAVVATDHNPDPDAFFSVLDRRLLAEGRTYLADLLRIQQRQVFSRVGGVAQGDRYEANLEADLQQPLHVPLTTTWRKHFGTQELQANSLLTRMPDSALENIGTYGVEYVLNFRLRGQGLQRLLFSTLPEPKDFLAFRGTLRIDFQGQTDYVHLSQRSGSTDTLYQFQMPPSGQADLRVSLVYPPDSTPGHLLSIVPEVEYARLLPSPLPISPALSSQRLLSFP</sequence>
<protein>
    <submittedName>
        <fullName evidence="2">Uncharacterized protein</fullName>
    </submittedName>
</protein>
<dbReference type="eggNOG" id="COG1749">
    <property type="taxonomic scope" value="Bacteria"/>
</dbReference>
<dbReference type="EMBL" id="AP008231">
    <property type="protein sequence ID" value="BAD80034.1"/>
    <property type="molecule type" value="Genomic_DNA"/>
</dbReference>
<dbReference type="AlphaFoldDB" id="A0A0H3KB09"/>
<evidence type="ECO:0000313" key="3">
    <source>
        <dbReference type="Proteomes" id="UP000001175"/>
    </source>
</evidence>
<keyword evidence="1" id="KW-0732">Signal</keyword>
<dbReference type="InterPro" id="IPR021801">
    <property type="entry name" value="DUF3370"/>
</dbReference>
<dbReference type="Proteomes" id="UP000001175">
    <property type="component" value="Chromosome"/>
</dbReference>
<evidence type="ECO:0000256" key="1">
    <source>
        <dbReference type="SAM" id="SignalP"/>
    </source>
</evidence>
<dbReference type="Pfam" id="PF11850">
    <property type="entry name" value="DUF3370"/>
    <property type="match status" value="1"/>
</dbReference>
<feature type="signal peptide" evidence="1">
    <location>
        <begin position="1"/>
        <end position="27"/>
    </location>
</feature>
<gene>
    <name evidence="2" type="ordered locus">syc1844_d</name>
</gene>
<accession>A0A0H3KB09</accession>
<feature type="chain" id="PRO_5002613636" evidence="1">
    <location>
        <begin position="28"/>
        <end position="452"/>
    </location>
</feature>
<proteinExistence type="predicted"/>
<organism evidence="2 3">
    <name type="scientific">Synechococcus sp. (strain ATCC 27144 / PCC 6301 / SAUG 1402/1)</name>
    <name type="common">Anacystis nidulans</name>
    <dbReference type="NCBI Taxonomy" id="269084"/>
    <lineage>
        <taxon>Bacteria</taxon>
        <taxon>Bacillati</taxon>
        <taxon>Cyanobacteriota</taxon>
        <taxon>Cyanophyceae</taxon>
        <taxon>Synechococcales</taxon>
        <taxon>Synechococcaceae</taxon>
        <taxon>Synechococcus</taxon>
    </lineage>
</organism>
<name>A0A0H3KB09_SYNP6</name>
<evidence type="ECO:0000313" key="2">
    <source>
        <dbReference type="EMBL" id="BAD80034.1"/>
    </source>
</evidence>